<evidence type="ECO:0000259" key="7">
    <source>
        <dbReference type="PROSITE" id="PS50089"/>
    </source>
</evidence>
<dbReference type="InterPro" id="IPR013083">
    <property type="entry name" value="Znf_RING/FYVE/PHD"/>
</dbReference>
<dbReference type="PROSITE" id="PS00518">
    <property type="entry name" value="ZF_RING_1"/>
    <property type="match status" value="1"/>
</dbReference>
<keyword evidence="5" id="KW-0539">Nucleus</keyword>
<dbReference type="Proteomes" id="UP000783686">
    <property type="component" value="Unassembled WGS sequence"/>
</dbReference>
<dbReference type="AlphaFoldDB" id="A0A811KPT7"/>
<dbReference type="EMBL" id="CAJFDH010000003">
    <property type="protein sequence ID" value="CAD5217077.1"/>
    <property type="molecule type" value="Genomic_DNA"/>
</dbReference>
<dbReference type="GO" id="GO:0005634">
    <property type="term" value="C:nucleus"/>
    <property type="evidence" value="ECO:0007669"/>
    <property type="project" value="UniProtKB-SubCell"/>
</dbReference>
<evidence type="ECO:0000313" key="8">
    <source>
        <dbReference type="EMBL" id="CAD5217077.1"/>
    </source>
</evidence>
<keyword evidence="9" id="KW-1185">Reference proteome</keyword>
<dbReference type="PROSITE" id="PS50089">
    <property type="entry name" value="ZF_RING_2"/>
    <property type="match status" value="1"/>
</dbReference>
<protein>
    <recommendedName>
        <fullName evidence="7">RING-type domain-containing protein</fullName>
    </recommendedName>
</protein>
<gene>
    <name evidence="8" type="ORF">BOKJ2_LOCUS6907</name>
</gene>
<evidence type="ECO:0000256" key="1">
    <source>
        <dbReference type="ARBA" id="ARBA00004123"/>
    </source>
</evidence>
<evidence type="ECO:0000256" key="5">
    <source>
        <dbReference type="ARBA" id="ARBA00023242"/>
    </source>
</evidence>
<dbReference type="GO" id="GO:0008270">
    <property type="term" value="F:zinc ion binding"/>
    <property type="evidence" value="ECO:0007669"/>
    <property type="project" value="UniProtKB-KW"/>
</dbReference>
<sequence>MNAGTALKSPTDTSTCTIDALKCNLCDGLLFNPVVVKTCSHRFCESCMHRYRRAHNRTCPSCTRWLVTADGVENFEKDELFQRIVNSLTGAKPLLNGIHKEKCNDILSPKRKKSSDIDNDVLLVLWPDISVRRLPKSANRVRYIMVSGDTTIAHLSEFIKIRTKMESKASSPRLNDILVQFTPIIFDQPDYSPCQLPSTAKIYHENELSSVDDDDEDDSIHDRFRLPNQMIAIEYPFRPLPSDMTLAEAKEIYYLNRRKTFKLMFRIISNEEVT</sequence>
<feature type="domain" description="RING-type" evidence="7">
    <location>
        <begin position="23"/>
        <end position="63"/>
    </location>
</feature>
<evidence type="ECO:0000256" key="6">
    <source>
        <dbReference type="PROSITE-ProRule" id="PRU00175"/>
    </source>
</evidence>
<dbReference type="Proteomes" id="UP000614601">
    <property type="component" value="Unassembled WGS sequence"/>
</dbReference>
<dbReference type="InterPro" id="IPR051507">
    <property type="entry name" value="PcG_RING_finger"/>
</dbReference>
<dbReference type="InterPro" id="IPR001841">
    <property type="entry name" value="Znf_RING"/>
</dbReference>
<proteinExistence type="predicted"/>
<comment type="caution">
    <text evidence="8">The sequence shown here is derived from an EMBL/GenBank/DDBJ whole genome shotgun (WGS) entry which is preliminary data.</text>
</comment>
<dbReference type="SUPFAM" id="SSF57850">
    <property type="entry name" value="RING/U-box"/>
    <property type="match status" value="1"/>
</dbReference>
<dbReference type="Gene3D" id="3.30.40.10">
    <property type="entry name" value="Zinc/RING finger domain, C3HC4 (zinc finger)"/>
    <property type="match status" value="1"/>
</dbReference>
<organism evidence="8 9">
    <name type="scientific">Bursaphelenchus okinawaensis</name>
    <dbReference type="NCBI Taxonomy" id="465554"/>
    <lineage>
        <taxon>Eukaryota</taxon>
        <taxon>Metazoa</taxon>
        <taxon>Ecdysozoa</taxon>
        <taxon>Nematoda</taxon>
        <taxon>Chromadorea</taxon>
        <taxon>Rhabditida</taxon>
        <taxon>Tylenchina</taxon>
        <taxon>Tylenchomorpha</taxon>
        <taxon>Aphelenchoidea</taxon>
        <taxon>Aphelenchoididae</taxon>
        <taxon>Bursaphelenchus</taxon>
    </lineage>
</organism>
<evidence type="ECO:0000256" key="2">
    <source>
        <dbReference type="ARBA" id="ARBA00022723"/>
    </source>
</evidence>
<dbReference type="Gene3D" id="3.10.20.90">
    <property type="entry name" value="Phosphatidylinositol 3-kinase Catalytic Subunit, Chain A, domain 1"/>
    <property type="match status" value="1"/>
</dbReference>
<evidence type="ECO:0000313" key="9">
    <source>
        <dbReference type="Proteomes" id="UP000614601"/>
    </source>
</evidence>
<keyword evidence="4" id="KW-0862">Zinc</keyword>
<dbReference type="OrthoDB" id="5806842at2759"/>
<keyword evidence="2" id="KW-0479">Metal-binding</keyword>
<dbReference type="InterPro" id="IPR017907">
    <property type="entry name" value="Znf_RING_CS"/>
</dbReference>
<evidence type="ECO:0000256" key="4">
    <source>
        <dbReference type="ARBA" id="ARBA00022833"/>
    </source>
</evidence>
<evidence type="ECO:0000256" key="3">
    <source>
        <dbReference type="ARBA" id="ARBA00022771"/>
    </source>
</evidence>
<keyword evidence="3 6" id="KW-0863">Zinc-finger</keyword>
<comment type="subcellular location">
    <subcellularLocation>
        <location evidence="1">Nucleus</location>
    </subcellularLocation>
</comment>
<reference evidence="8" key="1">
    <citation type="submission" date="2020-09" db="EMBL/GenBank/DDBJ databases">
        <authorList>
            <person name="Kikuchi T."/>
        </authorList>
    </citation>
    <scope>NUCLEOTIDE SEQUENCE</scope>
    <source>
        <strain evidence="8">SH1</strain>
    </source>
</reference>
<dbReference type="PANTHER" id="PTHR45893">
    <property type="entry name" value="POLYCOMB GROUP RING FINGER PROTEIN"/>
    <property type="match status" value="1"/>
</dbReference>
<dbReference type="Pfam" id="PF13923">
    <property type="entry name" value="zf-C3HC4_2"/>
    <property type="match status" value="1"/>
</dbReference>
<dbReference type="SMART" id="SM00184">
    <property type="entry name" value="RING"/>
    <property type="match status" value="1"/>
</dbReference>
<name>A0A811KPT7_9BILA</name>
<accession>A0A811KPT7</accession>
<dbReference type="EMBL" id="CAJFCW020000003">
    <property type="protein sequence ID" value="CAG9107060.1"/>
    <property type="molecule type" value="Genomic_DNA"/>
</dbReference>